<gene>
    <name evidence="2" type="ORF">ACFQ2C_03150</name>
</gene>
<feature type="region of interest" description="Disordered" evidence="1">
    <location>
        <begin position="1"/>
        <end position="24"/>
    </location>
</feature>
<sequence>MAEFAVVGTESLAGGDTSQGGKVSRNGVTVDAVMDGHSFLPRRVAIGAVMDVP</sequence>
<protein>
    <submittedName>
        <fullName evidence="2">Uncharacterized protein</fullName>
    </submittedName>
</protein>
<name>A0ABW3RHG7_9SPHI</name>
<dbReference type="Proteomes" id="UP001597205">
    <property type="component" value="Unassembled WGS sequence"/>
</dbReference>
<evidence type="ECO:0000313" key="2">
    <source>
        <dbReference type="EMBL" id="MFD1164595.1"/>
    </source>
</evidence>
<proteinExistence type="predicted"/>
<reference evidence="3" key="1">
    <citation type="journal article" date="2019" name="Int. J. Syst. Evol. Microbiol.">
        <title>The Global Catalogue of Microorganisms (GCM) 10K type strain sequencing project: providing services to taxonomists for standard genome sequencing and annotation.</title>
        <authorList>
            <consortium name="The Broad Institute Genomics Platform"/>
            <consortium name="The Broad Institute Genome Sequencing Center for Infectious Disease"/>
            <person name="Wu L."/>
            <person name="Ma J."/>
        </authorList>
    </citation>
    <scope>NUCLEOTIDE SEQUENCE [LARGE SCALE GENOMIC DNA]</scope>
    <source>
        <strain evidence="3">CCUG 52468</strain>
    </source>
</reference>
<organism evidence="2 3">
    <name type="scientific">Sphingobacterium daejeonense</name>
    <dbReference type="NCBI Taxonomy" id="371142"/>
    <lineage>
        <taxon>Bacteria</taxon>
        <taxon>Pseudomonadati</taxon>
        <taxon>Bacteroidota</taxon>
        <taxon>Sphingobacteriia</taxon>
        <taxon>Sphingobacteriales</taxon>
        <taxon>Sphingobacteriaceae</taxon>
        <taxon>Sphingobacterium</taxon>
    </lineage>
</organism>
<keyword evidence="3" id="KW-1185">Reference proteome</keyword>
<accession>A0ABW3RHG7</accession>
<comment type="caution">
    <text evidence="2">The sequence shown here is derived from an EMBL/GenBank/DDBJ whole genome shotgun (WGS) entry which is preliminary data.</text>
</comment>
<evidence type="ECO:0000313" key="3">
    <source>
        <dbReference type="Proteomes" id="UP001597205"/>
    </source>
</evidence>
<dbReference type="EMBL" id="JBHTKY010000002">
    <property type="protein sequence ID" value="MFD1164595.1"/>
    <property type="molecule type" value="Genomic_DNA"/>
</dbReference>
<evidence type="ECO:0000256" key="1">
    <source>
        <dbReference type="SAM" id="MobiDB-lite"/>
    </source>
</evidence>